<keyword evidence="2" id="KW-1185">Reference proteome</keyword>
<sequence length="72" mass="8174">MTTTTRLNGRYYVADKEITEQQAASRWFRYAQEHDVDVSRAISVWEDAATLEGERSRETVAAAGIRILPPDC</sequence>
<dbReference type="EMBL" id="CP046913">
    <property type="protein sequence ID" value="QGZ61656.1"/>
    <property type="molecule type" value="Genomic_DNA"/>
</dbReference>
<dbReference type="Proteomes" id="UP000433577">
    <property type="component" value="Chromosome 1"/>
</dbReference>
<proteinExistence type="predicted"/>
<dbReference type="KEGG" id="pacs:FAZ98_07845"/>
<dbReference type="RefSeq" id="WP_158950383.1">
    <property type="nucleotide sequence ID" value="NZ_CP046913.1"/>
</dbReference>
<name>A0A7Z2JEG2_9BURK</name>
<accession>A0A7Z2JEG2</accession>
<gene>
    <name evidence="1" type="ORF">FAZ98_07845</name>
</gene>
<reference evidence="1 2" key="1">
    <citation type="submission" date="2019-12" db="EMBL/GenBank/DDBJ databases">
        <title>Paraburkholderia acidiphila 7Q-K02 sp. nov and Paraburkholderia acidisoli DHF22 sp. nov., two strains isolated from forest soil.</title>
        <authorList>
            <person name="Gao Z."/>
            <person name="Qiu L."/>
        </authorList>
    </citation>
    <scope>NUCLEOTIDE SEQUENCE [LARGE SCALE GENOMIC DNA]</scope>
    <source>
        <strain evidence="1 2">DHF22</strain>
    </source>
</reference>
<dbReference type="AlphaFoldDB" id="A0A7Z2JEG2"/>
<evidence type="ECO:0000313" key="2">
    <source>
        <dbReference type="Proteomes" id="UP000433577"/>
    </source>
</evidence>
<protein>
    <submittedName>
        <fullName evidence="1">Uncharacterized protein</fullName>
    </submittedName>
</protein>
<organism evidence="1 2">
    <name type="scientific">Paraburkholderia acidisoli</name>
    <dbReference type="NCBI Taxonomy" id="2571748"/>
    <lineage>
        <taxon>Bacteria</taxon>
        <taxon>Pseudomonadati</taxon>
        <taxon>Pseudomonadota</taxon>
        <taxon>Betaproteobacteria</taxon>
        <taxon>Burkholderiales</taxon>
        <taxon>Burkholderiaceae</taxon>
        <taxon>Paraburkholderia</taxon>
    </lineage>
</organism>
<dbReference type="OrthoDB" id="9104351at2"/>
<evidence type="ECO:0000313" key="1">
    <source>
        <dbReference type="EMBL" id="QGZ61656.1"/>
    </source>
</evidence>